<dbReference type="OrthoDB" id="9764669at2"/>
<keyword evidence="6 11" id="KW-0798">TonB box</keyword>
<dbReference type="HOGENOM" id="CLU_016091_0_0_10"/>
<evidence type="ECO:0000313" key="16">
    <source>
        <dbReference type="Proteomes" id="UP000009011"/>
    </source>
</evidence>
<evidence type="ECO:0000259" key="13">
    <source>
        <dbReference type="Pfam" id="PF00593"/>
    </source>
</evidence>
<keyword evidence="4 10" id="KW-0812">Transmembrane</keyword>
<accession>I6Z509</accession>
<evidence type="ECO:0000256" key="1">
    <source>
        <dbReference type="ARBA" id="ARBA00004571"/>
    </source>
</evidence>
<evidence type="ECO:0000256" key="9">
    <source>
        <dbReference type="ARBA" id="ARBA00023237"/>
    </source>
</evidence>
<dbReference type="InterPro" id="IPR000531">
    <property type="entry name" value="Beta-barrel_TonB"/>
</dbReference>
<dbReference type="InterPro" id="IPR008969">
    <property type="entry name" value="CarboxyPept-like_regulatory"/>
</dbReference>
<dbReference type="GO" id="GO:0009279">
    <property type="term" value="C:cell outer membrane"/>
    <property type="evidence" value="ECO:0007669"/>
    <property type="project" value="UniProtKB-SubCell"/>
</dbReference>
<organism evidence="15 16">
    <name type="scientific">Melioribacter roseus (strain DSM 23840 / JCM 17771 / VKM B-2668 / P3M-2)</name>
    <dbReference type="NCBI Taxonomy" id="1191523"/>
    <lineage>
        <taxon>Bacteria</taxon>
        <taxon>Pseudomonadati</taxon>
        <taxon>Ignavibacteriota</taxon>
        <taxon>Ignavibacteria</taxon>
        <taxon>Ignavibacteriales</taxon>
        <taxon>Melioribacteraceae</taxon>
        <taxon>Melioribacter</taxon>
    </lineage>
</organism>
<keyword evidence="7 10" id="KW-0472">Membrane</keyword>
<feature type="chain" id="PRO_5003707173" evidence="12">
    <location>
        <begin position="22"/>
        <end position="784"/>
    </location>
</feature>
<dbReference type="SUPFAM" id="SSF49464">
    <property type="entry name" value="Carboxypeptidase regulatory domain-like"/>
    <property type="match status" value="1"/>
</dbReference>
<keyword evidence="8" id="KW-0675">Receptor</keyword>
<dbReference type="Gene3D" id="2.60.40.1120">
    <property type="entry name" value="Carboxypeptidase-like, regulatory domain"/>
    <property type="match status" value="1"/>
</dbReference>
<evidence type="ECO:0000256" key="3">
    <source>
        <dbReference type="ARBA" id="ARBA00022452"/>
    </source>
</evidence>
<evidence type="ECO:0000256" key="10">
    <source>
        <dbReference type="PROSITE-ProRule" id="PRU01360"/>
    </source>
</evidence>
<evidence type="ECO:0000313" key="15">
    <source>
        <dbReference type="EMBL" id="AFN74240.1"/>
    </source>
</evidence>
<dbReference type="PANTHER" id="PTHR30069">
    <property type="entry name" value="TONB-DEPENDENT OUTER MEMBRANE RECEPTOR"/>
    <property type="match status" value="1"/>
</dbReference>
<evidence type="ECO:0000256" key="4">
    <source>
        <dbReference type="ARBA" id="ARBA00022692"/>
    </source>
</evidence>
<dbReference type="InterPro" id="IPR037066">
    <property type="entry name" value="Plug_dom_sf"/>
</dbReference>
<dbReference type="Pfam" id="PF00593">
    <property type="entry name" value="TonB_dep_Rec_b-barrel"/>
    <property type="match status" value="1"/>
</dbReference>
<dbReference type="GO" id="GO:0015344">
    <property type="term" value="F:siderophore uptake transmembrane transporter activity"/>
    <property type="evidence" value="ECO:0007669"/>
    <property type="project" value="TreeGrafter"/>
</dbReference>
<evidence type="ECO:0000256" key="12">
    <source>
        <dbReference type="SAM" id="SignalP"/>
    </source>
</evidence>
<dbReference type="GO" id="GO:0044718">
    <property type="term" value="P:siderophore transmembrane transport"/>
    <property type="evidence" value="ECO:0007669"/>
    <property type="project" value="TreeGrafter"/>
</dbReference>
<dbReference type="PROSITE" id="PS52016">
    <property type="entry name" value="TONB_DEPENDENT_REC_3"/>
    <property type="match status" value="1"/>
</dbReference>
<reference evidence="15 16" key="1">
    <citation type="journal article" date="2013" name="PLoS ONE">
        <title>Genomic analysis of Melioribacter roseus, facultatively anaerobic organotrophic bacterium representing a novel deep lineage within Bacteriodetes/Chlorobi group.</title>
        <authorList>
            <person name="Kadnikov V.V."/>
            <person name="Mardanov A.V."/>
            <person name="Podosokorskaya O.A."/>
            <person name="Gavrilov S.N."/>
            <person name="Kublanov I.V."/>
            <person name="Beletsky A.V."/>
            <person name="Bonch-Osmolovskaya E.A."/>
            <person name="Ravin N.V."/>
        </authorList>
    </citation>
    <scope>NUCLEOTIDE SEQUENCE [LARGE SCALE GENOMIC DNA]</scope>
    <source>
        <strain evidence="16">JCM 17771 / P3M-2</strain>
    </source>
</reference>
<dbReference type="InterPro" id="IPR036942">
    <property type="entry name" value="Beta-barrel_TonB_sf"/>
</dbReference>
<dbReference type="PANTHER" id="PTHR30069:SF29">
    <property type="entry name" value="HEMOGLOBIN AND HEMOGLOBIN-HAPTOGLOBIN-BINDING PROTEIN 1-RELATED"/>
    <property type="match status" value="1"/>
</dbReference>
<keyword evidence="3 10" id="KW-1134">Transmembrane beta strand</keyword>
<comment type="similarity">
    <text evidence="10 11">Belongs to the TonB-dependent receptor family.</text>
</comment>
<evidence type="ECO:0000259" key="14">
    <source>
        <dbReference type="Pfam" id="PF07715"/>
    </source>
</evidence>
<sequence length="784" mass="89120">MIKYKLLFLILVFCSYSAIYAQKGSAVIFGKITDVNGEPLPGINVFIKNSGIGAATNSEGTYKISNVPSGKNIINVSGIGFLTITKEILISEGDSLNLNFEMTEKAVELGSVLVEGKSEAQLLRERGFSVAVLESREKKNLPVDGNRLLSSAPGIHLRESGGLGSGFNLSMNGLSGNQIRYFIDGIPLENFGSALTLNNFPVNLIEKIEVYKGVVPISLGADALGGAVNIVTGYWKTSYLDASYSLGSFNTHRFSLNGQYADNTRKYFLKASIFWNYSDNDFIMKNAPVYDLEIGNFIKNIDIRRFHDSYSSMMINAETGLFERKYADKISLRIILAGNNKDYQHPDNNIYRVFGRFHTTNRTAIAGVTYSNQFDNMELKAYSAAGIVSESVVDTSHFKFNWAGESIKRDESDPKGELFERKSLFEFSDFIISNNIGTIYKFSHSHSLGINIVQNYVVRKGKDKVDEFNRSFESPNYINKILSGADYTFKYNDRFEFNLFAKSYLYRAKIITIDYDDTEIITEPELFRSGYGFALSYSPLEKLLIKNSFEKAYRIPESYEILGDGIYVLPNPNLSPERSYNLNLGIDYRFESGLWEVKAGVNYFYRLSKDFIRFNPLGPFGEYENLRNVKADGIEGAFSFSYDDFVSLNSNITYQNLLDDTEFDEGLPNTNYKSRIPNVPYFFFNNSLGISLNRKSSPRKINLYYSLRYVHQFFLTWENLGDARGKNVIPSQLIQDIHVEFSMNEGRYNITFSIANIFDKLAYDNFMIQKPGRAFNIKLRYFYK</sequence>
<feature type="domain" description="TonB-dependent receptor plug" evidence="14">
    <location>
        <begin position="131"/>
        <end position="227"/>
    </location>
</feature>
<dbReference type="STRING" id="1191523.MROS_0999"/>
<keyword evidence="5 12" id="KW-0732">Signal</keyword>
<keyword evidence="16" id="KW-1185">Reference proteome</keyword>
<evidence type="ECO:0000256" key="11">
    <source>
        <dbReference type="RuleBase" id="RU003357"/>
    </source>
</evidence>
<gene>
    <name evidence="15" type="ordered locus">MROS_0999</name>
</gene>
<dbReference type="KEGG" id="mro:MROS_0999"/>
<keyword evidence="2 10" id="KW-0813">Transport</keyword>
<proteinExistence type="inferred from homology"/>
<evidence type="ECO:0000256" key="7">
    <source>
        <dbReference type="ARBA" id="ARBA00023136"/>
    </source>
</evidence>
<feature type="signal peptide" evidence="12">
    <location>
        <begin position="1"/>
        <end position="21"/>
    </location>
</feature>
<dbReference type="RefSeq" id="WP_014855676.1">
    <property type="nucleotide sequence ID" value="NC_018178.1"/>
</dbReference>
<feature type="domain" description="TonB-dependent receptor-like beta-barrel" evidence="13">
    <location>
        <begin position="349"/>
        <end position="756"/>
    </location>
</feature>
<dbReference type="EMBL" id="CP003557">
    <property type="protein sequence ID" value="AFN74240.1"/>
    <property type="molecule type" value="Genomic_DNA"/>
</dbReference>
<evidence type="ECO:0000256" key="5">
    <source>
        <dbReference type="ARBA" id="ARBA00022729"/>
    </source>
</evidence>
<evidence type="ECO:0000256" key="8">
    <source>
        <dbReference type="ARBA" id="ARBA00023170"/>
    </source>
</evidence>
<evidence type="ECO:0000256" key="6">
    <source>
        <dbReference type="ARBA" id="ARBA00023077"/>
    </source>
</evidence>
<evidence type="ECO:0000256" key="2">
    <source>
        <dbReference type="ARBA" id="ARBA00022448"/>
    </source>
</evidence>
<dbReference type="Proteomes" id="UP000009011">
    <property type="component" value="Chromosome"/>
</dbReference>
<keyword evidence="9 10" id="KW-0998">Cell outer membrane</keyword>
<dbReference type="eggNOG" id="COG4206">
    <property type="taxonomic scope" value="Bacteria"/>
</dbReference>
<dbReference type="InterPro" id="IPR039426">
    <property type="entry name" value="TonB-dep_rcpt-like"/>
</dbReference>
<dbReference type="AlphaFoldDB" id="I6Z509"/>
<dbReference type="SUPFAM" id="SSF56935">
    <property type="entry name" value="Porins"/>
    <property type="match status" value="1"/>
</dbReference>
<dbReference type="Pfam" id="PF13715">
    <property type="entry name" value="CarbopepD_reg_2"/>
    <property type="match status" value="1"/>
</dbReference>
<dbReference type="Pfam" id="PF07715">
    <property type="entry name" value="Plug"/>
    <property type="match status" value="1"/>
</dbReference>
<dbReference type="Gene3D" id="2.170.130.10">
    <property type="entry name" value="TonB-dependent receptor, plug domain"/>
    <property type="match status" value="1"/>
</dbReference>
<dbReference type="Gene3D" id="2.40.170.20">
    <property type="entry name" value="TonB-dependent receptor, beta-barrel domain"/>
    <property type="match status" value="1"/>
</dbReference>
<comment type="subcellular location">
    <subcellularLocation>
        <location evidence="1 10">Cell outer membrane</location>
        <topology evidence="1 10">Multi-pass membrane protein</topology>
    </subcellularLocation>
</comment>
<name>I6Z509_MELRP</name>
<dbReference type="PATRIC" id="fig|1191523.3.peg.1054"/>
<protein>
    <submittedName>
        <fullName evidence="15">Putative TonB-dependent outer membrane protein</fullName>
    </submittedName>
</protein>
<dbReference type="InterPro" id="IPR012910">
    <property type="entry name" value="Plug_dom"/>
</dbReference>